<keyword evidence="3" id="KW-1185">Reference proteome</keyword>
<evidence type="ECO:0000256" key="1">
    <source>
        <dbReference type="SAM" id="SignalP"/>
    </source>
</evidence>
<dbReference type="EMBL" id="FNAN01000022">
    <property type="protein sequence ID" value="SDG73131.1"/>
    <property type="molecule type" value="Genomic_DNA"/>
</dbReference>
<keyword evidence="1" id="KW-0732">Signal</keyword>
<feature type="signal peptide" evidence="1">
    <location>
        <begin position="1"/>
        <end position="21"/>
    </location>
</feature>
<accession>A0A1G7WMC5</accession>
<organism evidence="2 3">
    <name type="scientific">Dyadobacter soli</name>
    <dbReference type="NCBI Taxonomy" id="659014"/>
    <lineage>
        <taxon>Bacteria</taxon>
        <taxon>Pseudomonadati</taxon>
        <taxon>Bacteroidota</taxon>
        <taxon>Cytophagia</taxon>
        <taxon>Cytophagales</taxon>
        <taxon>Spirosomataceae</taxon>
        <taxon>Dyadobacter</taxon>
    </lineage>
</organism>
<dbReference type="STRING" id="659014.SAMN04487996_122104"/>
<dbReference type="Proteomes" id="UP000198748">
    <property type="component" value="Unassembled WGS sequence"/>
</dbReference>
<sequence length="90" mass="10424">MYYKFLRVALLAILVSCNAFSQDSLVIKNRFLERKFTVGENSFHTSRFQHLLTNKDYSRPGSEELYFTINGKPVSANGATGECQRREWII</sequence>
<evidence type="ECO:0000313" key="3">
    <source>
        <dbReference type="Proteomes" id="UP000198748"/>
    </source>
</evidence>
<evidence type="ECO:0000313" key="2">
    <source>
        <dbReference type="EMBL" id="SDG73131.1"/>
    </source>
</evidence>
<dbReference type="AlphaFoldDB" id="A0A1G7WMC5"/>
<name>A0A1G7WMC5_9BACT</name>
<protein>
    <submittedName>
        <fullName evidence="2">Alpha-galactosidase</fullName>
    </submittedName>
</protein>
<reference evidence="3" key="1">
    <citation type="submission" date="2016-10" db="EMBL/GenBank/DDBJ databases">
        <authorList>
            <person name="Varghese N."/>
            <person name="Submissions S."/>
        </authorList>
    </citation>
    <scope>NUCLEOTIDE SEQUENCE [LARGE SCALE GENOMIC DNA]</scope>
    <source>
        <strain evidence="3">DSM 25329</strain>
    </source>
</reference>
<dbReference type="RefSeq" id="WP_229212929.1">
    <property type="nucleotide sequence ID" value="NZ_FNAN01000022.1"/>
</dbReference>
<proteinExistence type="predicted"/>
<feature type="chain" id="PRO_5011792787" evidence="1">
    <location>
        <begin position="22"/>
        <end position="90"/>
    </location>
</feature>
<gene>
    <name evidence="2" type="ORF">SAMN04487996_122104</name>
</gene>